<name>A0A2T8I0J8_9POAL</name>
<organism evidence="1">
    <name type="scientific">Panicum hallii</name>
    <dbReference type="NCBI Taxonomy" id="206008"/>
    <lineage>
        <taxon>Eukaryota</taxon>
        <taxon>Viridiplantae</taxon>
        <taxon>Streptophyta</taxon>
        <taxon>Embryophyta</taxon>
        <taxon>Tracheophyta</taxon>
        <taxon>Spermatophyta</taxon>
        <taxon>Magnoliopsida</taxon>
        <taxon>Liliopsida</taxon>
        <taxon>Poales</taxon>
        <taxon>Poaceae</taxon>
        <taxon>PACMAD clade</taxon>
        <taxon>Panicoideae</taxon>
        <taxon>Panicodae</taxon>
        <taxon>Paniceae</taxon>
        <taxon>Panicinae</taxon>
        <taxon>Panicum</taxon>
        <taxon>Panicum sect. Panicum</taxon>
    </lineage>
</organism>
<reference evidence="1" key="1">
    <citation type="submission" date="2018-04" db="EMBL/GenBank/DDBJ databases">
        <title>WGS assembly of Panicum hallii.</title>
        <authorList>
            <person name="Lovell J."/>
            <person name="Jenkins J."/>
            <person name="Lowry D."/>
            <person name="Mamidi S."/>
            <person name="Sreedasyam A."/>
            <person name="Weng X."/>
            <person name="Barry K."/>
            <person name="Bonette J."/>
            <person name="Campitelli B."/>
            <person name="Daum C."/>
            <person name="Gordon S."/>
            <person name="Gould B."/>
            <person name="Lipzen A."/>
            <person name="Macqueen A."/>
            <person name="Palacio-Mejia J."/>
            <person name="Plott C."/>
            <person name="Shakirov E."/>
            <person name="Shu S."/>
            <person name="Yoshinaga Y."/>
            <person name="Zane M."/>
            <person name="Rokhsar D."/>
            <person name="Grimwood J."/>
            <person name="Schmutz J."/>
            <person name="Juenger T."/>
        </authorList>
    </citation>
    <scope>NUCLEOTIDE SEQUENCE [LARGE SCALE GENOMIC DNA]</scope>
    <source>
        <strain evidence="1">FIL2</strain>
    </source>
</reference>
<evidence type="ECO:0000313" key="1">
    <source>
        <dbReference type="EMBL" id="PVH31215.1"/>
    </source>
</evidence>
<dbReference type="Gramene" id="PVH31215">
    <property type="protein sequence ID" value="PVH31215"/>
    <property type="gene ID" value="PAHAL_9G084300"/>
</dbReference>
<dbReference type="EMBL" id="CM008054">
    <property type="protein sequence ID" value="PVH31215.1"/>
    <property type="molecule type" value="Genomic_DNA"/>
</dbReference>
<protein>
    <submittedName>
        <fullName evidence="1">Uncharacterized protein</fullName>
    </submittedName>
</protein>
<proteinExistence type="predicted"/>
<dbReference type="Proteomes" id="UP000243499">
    <property type="component" value="Chromosome 9"/>
</dbReference>
<gene>
    <name evidence="1" type="ORF">PAHAL_9G084300</name>
</gene>
<sequence>MAMMGSTALVGGPGSRARPVPSQACQFAWCTAGDRWRCCFFFSFFFFRFRFRPPTDRKREEGLCRGRVSLFLPSVGSHVCV</sequence>
<accession>A0A2T8I0J8</accession>
<dbReference type="AlphaFoldDB" id="A0A2T8I0J8"/>